<dbReference type="VEuPathDB" id="FungiDB:MMYC01_209290"/>
<feature type="transmembrane region" description="Helical" evidence="2">
    <location>
        <begin position="518"/>
        <end position="540"/>
    </location>
</feature>
<dbReference type="EMBL" id="LCTW02000322">
    <property type="protein sequence ID" value="KXX74767.1"/>
    <property type="molecule type" value="Genomic_DNA"/>
</dbReference>
<dbReference type="PANTHER" id="PTHR35872">
    <property type="entry name" value="INTEGRAL MEMBRANE PROTEIN (AFU_ORTHOLOGUE AFUA_5G07110)"/>
    <property type="match status" value="1"/>
</dbReference>
<keyword evidence="2" id="KW-0472">Membrane</keyword>
<dbReference type="AlphaFoldDB" id="A0A175VTB4"/>
<keyword evidence="4" id="KW-1185">Reference proteome</keyword>
<feature type="compositionally biased region" description="Polar residues" evidence="1">
    <location>
        <begin position="1"/>
        <end position="10"/>
    </location>
</feature>
<feature type="compositionally biased region" description="Basic and acidic residues" evidence="1">
    <location>
        <begin position="610"/>
        <end position="620"/>
    </location>
</feature>
<dbReference type="InterPro" id="IPR021369">
    <property type="entry name" value="DUF2985"/>
</dbReference>
<feature type="region of interest" description="Disordered" evidence="1">
    <location>
        <begin position="571"/>
        <end position="652"/>
    </location>
</feature>
<proteinExistence type="predicted"/>
<feature type="region of interest" description="Disordered" evidence="1">
    <location>
        <begin position="1"/>
        <end position="62"/>
    </location>
</feature>
<protein>
    <recommendedName>
        <fullName evidence="5">Integral membrane protein</fullName>
    </recommendedName>
</protein>
<name>A0A175VTB4_9PEZI</name>
<gene>
    <name evidence="3" type="ORF">MMYC01_209290</name>
</gene>
<feature type="region of interest" description="Disordered" evidence="1">
    <location>
        <begin position="234"/>
        <end position="274"/>
    </location>
</feature>
<sequence length="652" mass="72172">MQRNAVQGQNAGACDDSFNAHGPTCSTASPADLASHQSRTPPTPLRQRPPAHPTARDVRFRPLDLQQSAIRLRRLRVPPPSALCPIRGVEQGRDEAQPNHRCRSNSDPQGLPFPTGIGAADSGPTITASPSVSETHPRRSQVPAPAPALLPLAQGSLASGPDRNLSRRRQTVQGHIPNRISDEDCYDSRIVDFLDVVDPEVATLSSITNIQNSLFVPSLGKWVNRRPTFHLSELPPIPGAFPSSKGDVTASDGVDGEPEKRPPSTRSPSLSSVLSQPQYAILPEHASLEGWPEEDIKMLNDYVRHMLHSRRSKVKQRLKAFVKYASRPLGFLITLYATLITLFGLAWVLFLIGWIYVGDRQLYVINVIDYVLVALFAIVGDGLAPFRAVDTYHMIFVARYHRKTWKLREKLLLPELLDHNDLPTANNGAGSTSDLEAQNERPDDEFFPVLTDKEQARLLYHQAKLAKSHTFYKPHETETHKAFPLRLLITVIILLDLHSCLQIALGACTWGIPYEVRPHAVTTTILCCSIATNIAAGVLISIGDRRTRKRDVLDRLLKQELTGEVMRKMNKRKTKEMQKEETNQEQGCGGEGRKTKKSLVANLSIPPPVDTRRKSCEKGNGDGSDLVVNDGRKKEVNAGGQLHVPGQFVSEE</sequence>
<feature type="transmembrane region" description="Helical" evidence="2">
    <location>
        <begin position="487"/>
        <end position="512"/>
    </location>
</feature>
<feature type="compositionally biased region" description="Low complexity" evidence="1">
    <location>
        <begin position="264"/>
        <end position="274"/>
    </location>
</feature>
<keyword evidence="2" id="KW-0812">Transmembrane</keyword>
<evidence type="ECO:0000313" key="4">
    <source>
        <dbReference type="Proteomes" id="UP000078237"/>
    </source>
</evidence>
<evidence type="ECO:0000256" key="2">
    <source>
        <dbReference type="SAM" id="Phobius"/>
    </source>
</evidence>
<dbReference type="STRING" id="100816.A0A175VTB4"/>
<feature type="transmembrane region" description="Helical" evidence="2">
    <location>
        <begin position="329"/>
        <end position="357"/>
    </location>
</feature>
<comment type="caution">
    <text evidence="3">The sequence shown here is derived from an EMBL/GenBank/DDBJ whole genome shotgun (WGS) entry which is preliminary data.</text>
</comment>
<evidence type="ECO:0000256" key="1">
    <source>
        <dbReference type="SAM" id="MobiDB-lite"/>
    </source>
</evidence>
<feature type="region of interest" description="Disordered" evidence="1">
    <location>
        <begin position="83"/>
        <end position="176"/>
    </location>
</feature>
<dbReference type="Proteomes" id="UP000078237">
    <property type="component" value="Unassembled WGS sequence"/>
</dbReference>
<feature type="transmembrane region" description="Helical" evidence="2">
    <location>
        <begin position="363"/>
        <end position="384"/>
    </location>
</feature>
<keyword evidence="2" id="KW-1133">Transmembrane helix</keyword>
<accession>A0A175VTB4</accession>
<dbReference type="OrthoDB" id="3365211at2759"/>
<organism evidence="3 4">
    <name type="scientific">Madurella mycetomatis</name>
    <dbReference type="NCBI Taxonomy" id="100816"/>
    <lineage>
        <taxon>Eukaryota</taxon>
        <taxon>Fungi</taxon>
        <taxon>Dikarya</taxon>
        <taxon>Ascomycota</taxon>
        <taxon>Pezizomycotina</taxon>
        <taxon>Sordariomycetes</taxon>
        <taxon>Sordariomycetidae</taxon>
        <taxon>Sordariales</taxon>
        <taxon>Sordariales incertae sedis</taxon>
        <taxon>Madurella</taxon>
    </lineage>
</organism>
<dbReference type="PANTHER" id="PTHR35872:SF2">
    <property type="entry name" value="INTEGRAL MEMBRANE PROTEIN (AFU_ORTHOLOGUE AFUA_5G07110)"/>
    <property type="match status" value="1"/>
</dbReference>
<evidence type="ECO:0008006" key="5">
    <source>
        <dbReference type="Google" id="ProtNLM"/>
    </source>
</evidence>
<feature type="compositionally biased region" description="Polar residues" evidence="1">
    <location>
        <begin position="124"/>
        <end position="134"/>
    </location>
</feature>
<dbReference type="Pfam" id="PF11204">
    <property type="entry name" value="DUF2985"/>
    <property type="match status" value="1"/>
</dbReference>
<reference evidence="3 4" key="1">
    <citation type="journal article" date="2016" name="Genome Announc.">
        <title>Genome Sequence of Madurella mycetomatis mm55, Isolated from a Human Mycetoma Case in Sudan.</title>
        <authorList>
            <person name="Smit S."/>
            <person name="Derks M.F."/>
            <person name="Bervoets S."/>
            <person name="Fahal A."/>
            <person name="van Leeuwen W."/>
            <person name="van Belkum A."/>
            <person name="van de Sande W.W."/>
        </authorList>
    </citation>
    <scope>NUCLEOTIDE SEQUENCE [LARGE SCALE GENOMIC DNA]</scope>
    <source>
        <strain evidence="4">mm55</strain>
    </source>
</reference>
<evidence type="ECO:0000313" key="3">
    <source>
        <dbReference type="EMBL" id="KXX74767.1"/>
    </source>
</evidence>